<dbReference type="RefSeq" id="WP_307150027.1">
    <property type="nucleotide sequence ID" value="NZ_JAUSTU010000007.1"/>
</dbReference>
<name>A0ABT9V3D4_9BACL</name>
<dbReference type="EMBL" id="JAUSTU010000007">
    <property type="protein sequence ID" value="MDQ0155455.1"/>
    <property type="molecule type" value="Genomic_DNA"/>
</dbReference>
<reference evidence="1 2" key="1">
    <citation type="submission" date="2023-07" db="EMBL/GenBank/DDBJ databases">
        <title>Genomic Encyclopedia of Type Strains, Phase IV (KMG-IV): sequencing the most valuable type-strain genomes for metagenomic binning, comparative biology and taxonomic classification.</title>
        <authorList>
            <person name="Goeker M."/>
        </authorList>
    </citation>
    <scope>NUCLEOTIDE SEQUENCE [LARGE SCALE GENOMIC DNA]</scope>
    <source>
        <strain evidence="1 2">DSM 23948</strain>
    </source>
</reference>
<proteinExistence type="predicted"/>
<evidence type="ECO:0000313" key="1">
    <source>
        <dbReference type="EMBL" id="MDQ0155455.1"/>
    </source>
</evidence>
<comment type="caution">
    <text evidence="1">The sequence shown here is derived from an EMBL/GenBank/DDBJ whole genome shotgun (WGS) entry which is preliminary data.</text>
</comment>
<gene>
    <name evidence="1" type="ORF">J2S07_001760</name>
</gene>
<organism evidence="1 2">
    <name type="scientific">Anoxybacillus andreesenii</name>
    <dbReference type="NCBI Taxonomy" id="1325932"/>
    <lineage>
        <taxon>Bacteria</taxon>
        <taxon>Bacillati</taxon>
        <taxon>Bacillota</taxon>
        <taxon>Bacilli</taxon>
        <taxon>Bacillales</taxon>
        <taxon>Anoxybacillaceae</taxon>
        <taxon>Anoxybacillus</taxon>
    </lineage>
</organism>
<keyword evidence="2" id="KW-1185">Reference proteome</keyword>
<dbReference type="InterPro" id="IPR017642">
    <property type="entry name" value="DNA_S_mod_DndB"/>
</dbReference>
<dbReference type="Proteomes" id="UP001231362">
    <property type="component" value="Unassembled WGS sequence"/>
</dbReference>
<protein>
    <recommendedName>
        <fullName evidence="3">DUF262 domain-containing protein</fullName>
    </recommendedName>
</protein>
<dbReference type="Pfam" id="PF14072">
    <property type="entry name" value="DndB"/>
    <property type="match status" value="1"/>
</dbReference>
<sequence>MIVNDVFSKRQSIATYTLEELSNLIHHGQVKLRDVNKLHVRAIKKYILENVLTEQIYFPPIVANVDYLGSEKPQELTIIDGSQRLAALCQIEEMGYREAKSDHPEEMKKGYKLLLFFQHTEIAVQIFEGLSKEESDQLYIDLNTKGKKVALSKRIAFDSRKELNIITNSILETNSQLKTAGVEIEKIAVVRPANKKLLSLSHLRQIVAIFLTGKMVFRTMEDRYEMHMEAEDYIKLINTWFHELFKLYPPERIGDFQISMLANHPLLISIAYFANKGLKNTNLKEREQELVERMRSLKDVDFNRKNPIWKEFAGTARGGYFYLANDKANIEKLVNFLEEQGR</sequence>
<evidence type="ECO:0008006" key="3">
    <source>
        <dbReference type="Google" id="ProtNLM"/>
    </source>
</evidence>
<evidence type="ECO:0000313" key="2">
    <source>
        <dbReference type="Proteomes" id="UP001231362"/>
    </source>
</evidence>
<accession>A0ABT9V3D4</accession>